<keyword evidence="14 17" id="KW-0418">Kinase</keyword>
<feature type="binding site" evidence="19">
    <location>
        <position position="322"/>
    </location>
    <ligand>
        <name>phosphoenolpyruvate</name>
        <dbReference type="ChEBI" id="CHEBI:58702"/>
    </ligand>
</feature>
<evidence type="ECO:0000313" key="26">
    <source>
        <dbReference type="Proteomes" id="UP000199475"/>
    </source>
</evidence>
<evidence type="ECO:0000256" key="6">
    <source>
        <dbReference type="ARBA" id="ARBA00012232"/>
    </source>
</evidence>
<dbReference type="SUPFAM" id="SSF52009">
    <property type="entry name" value="Phosphohistidine domain"/>
    <property type="match status" value="1"/>
</dbReference>
<dbReference type="PIRSF" id="PIRSF000732">
    <property type="entry name" value="PTS_enzyme_I"/>
    <property type="match status" value="1"/>
</dbReference>
<feature type="binding site" evidence="20">
    <location>
        <position position="411"/>
    </location>
    <ligand>
        <name>Mg(2+)</name>
        <dbReference type="ChEBI" id="CHEBI:18420"/>
    </ligand>
</feature>
<dbReference type="Pfam" id="PF05524">
    <property type="entry name" value="PEP-utilisers_N"/>
    <property type="match status" value="1"/>
</dbReference>
<dbReference type="SUPFAM" id="SSF47831">
    <property type="entry name" value="Enzyme I of the PEP:sugar phosphotransferase system HPr-binding (sub)domain"/>
    <property type="match status" value="1"/>
</dbReference>
<name>A0A1G9HTX0_9ACTN</name>
<dbReference type="InterPro" id="IPR040442">
    <property type="entry name" value="Pyrv_kinase-like_dom_sf"/>
</dbReference>
<evidence type="ECO:0000256" key="21">
    <source>
        <dbReference type="SAM" id="MobiDB-lite"/>
    </source>
</evidence>
<feature type="domain" description="PEP-utilising enzyme mobile" evidence="22">
    <location>
        <begin position="150"/>
        <end position="219"/>
    </location>
</feature>
<dbReference type="InterPro" id="IPR000121">
    <property type="entry name" value="PEP_util_C"/>
</dbReference>
<evidence type="ECO:0000259" key="24">
    <source>
        <dbReference type="Pfam" id="PF05524"/>
    </source>
</evidence>
<reference evidence="25 26" key="1">
    <citation type="submission" date="2016-10" db="EMBL/GenBank/DDBJ databases">
        <authorList>
            <person name="de Groot N.N."/>
        </authorList>
    </citation>
    <scope>NUCLEOTIDE SEQUENCE [LARGE SCALE GENOMIC DNA]</scope>
    <source>
        <strain evidence="25 26">CGMCC 1.9159</strain>
    </source>
</reference>
<evidence type="ECO:0000256" key="4">
    <source>
        <dbReference type="ARBA" id="ARBA00004496"/>
    </source>
</evidence>
<comment type="similarity">
    <text evidence="5 17">Belongs to the PEP-utilizing enzyme family.</text>
</comment>
<sequence>MNLTGIGVSPGVAQGRVIRIHHDDVELPLAEPAESDPQRAQAEIRAALDAVAAAMEHRAERVSDPEAKDVLSATAMIARDPALNDEIAHQLKNGKGRLSALAASMDHFAVLLASLGEYMAERVTDLRDVHRRAHARLLGNAEPGMPELSDPAIIIAEDLAPADTAALDPELVLGIVTELGGPTSHTAILAAQLSIPAVVRCEGILDADPATLGVDGSTGEVTVNPDAAQRADLEDKRDRRERLQAESEGPGRTKDGRHVELLANIGTIGDALVAAAGDVEGSGLFRSEFLYLGRHSAPTVEEQTESYREVFEAFGSRKVVVRTLDAGADKPLAFASLGPDVNPALGMRGLRLQREFPGLLETQLEAIARARDLTDVDVWVMAPMVATVAEIRWFADAARAAGLNTVGAMIEVPSSALRAERILEVADFASIGTNDLSQYLFAADRLQGRLGHLLDAWQPGLWQLVKHAADAGTRAGKPIGICGEAGGDPLLALVAVGAGISSLSMSLTKVGLVRASLAMHTLDQCRAMTDAVIASLTPEESRAAVLELADPDVAELLL</sequence>
<dbReference type="InterPro" id="IPR036637">
    <property type="entry name" value="Phosphohistidine_dom_sf"/>
</dbReference>
<dbReference type="PANTHER" id="PTHR46244">
    <property type="entry name" value="PHOSPHOENOLPYRUVATE-PROTEIN PHOSPHOTRANSFERASE"/>
    <property type="match status" value="1"/>
</dbReference>
<evidence type="ECO:0000256" key="20">
    <source>
        <dbReference type="PIRSR" id="PIRSR000732-3"/>
    </source>
</evidence>
<dbReference type="Proteomes" id="UP000199475">
    <property type="component" value="Unassembled WGS sequence"/>
</dbReference>
<dbReference type="GO" id="GO:0008965">
    <property type="term" value="F:phosphoenolpyruvate-protein phosphotransferase activity"/>
    <property type="evidence" value="ECO:0007669"/>
    <property type="project" value="UniProtKB-EC"/>
</dbReference>
<dbReference type="InterPro" id="IPR024692">
    <property type="entry name" value="PTS_EI"/>
</dbReference>
<dbReference type="InterPro" id="IPR006318">
    <property type="entry name" value="PTS_EI-like"/>
</dbReference>
<dbReference type="RefSeq" id="WP_093248671.1">
    <property type="nucleotide sequence ID" value="NZ_FNGP01000001.1"/>
</dbReference>
<dbReference type="InterPro" id="IPR036618">
    <property type="entry name" value="PtsI_HPr-bd_sf"/>
</dbReference>
<evidence type="ECO:0000259" key="22">
    <source>
        <dbReference type="Pfam" id="PF00391"/>
    </source>
</evidence>
<dbReference type="Gene3D" id="3.20.20.60">
    <property type="entry name" value="Phosphoenolpyruvate-binding domains"/>
    <property type="match status" value="1"/>
</dbReference>
<evidence type="ECO:0000256" key="16">
    <source>
        <dbReference type="ARBA" id="ARBA00033235"/>
    </source>
</evidence>
<feature type="active site" description="Proton donor" evidence="18">
    <location>
        <position position="482"/>
    </location>
</feature>
<proteinExistence type="inferred from homology"/>
<feature type="domain" description="PEP-utilising enzyme C-terminal" evidence="23">
    <location>
        <begin position="242"/>
        <end position="518"/>
    </location>
</feature>
<keyword evidence="12 17" id="KW-0598">Phosphotransferase system</keyword>
<protein>
    <recommendedName>
        <fullName evidence="7 17">Phosphoenolpyruvate-protein phosphotransferase</fullName>
        <ecNumber evidence="6 17">2.7.3.9</ecNumber>
    </recommendedName>
    <alternativeName>
        <fullName evidence="16 17">Phosphotransferase system, enzyme I</fullName>
    </alternativeName>
</protein>
<keyword evidence="9 17" id="KW-0963">Cytoplasm</keyword>
<evidence type="ECO:0000256" key="3">
    <source>
        <dbReference type="ARBA" id="ARBA00002728"/>
    </source>
</evidence>
<dbReference type="InterPro" id="IPR015813">
    <property type="entry name" value="Pyrv/PenolPyrv_kinase-like_dom"/>
</dbReference>
<evidence type="ECO:0000256" key="7">
    <source>
        <dbReference type="ARBA" id="ARBA00016544"/>
    </source>
</evidence>
<dbReference type="EMBL" id="FNGP01000001">
    <property type="protein sequence ID" value="SDL16399.1"/>
    <property type="molecule type" value="Genomic_DNA"/>
</dbReference>
<gene>
    <name evidence="25" type="ORF">SAMN04488242_0524</name>
</gene>
<feature type="binding site" evidence="19">
    <location>
        <begin position="434"/>
        <end position="435"/>
    </location>
    <ligand>
        <name>phosphoenolpyruvate</name>
        <dbReference type="ChEBI" id="CHEBI:58702"/>
    </ligand>
</feature>
<feature type="binding site" evidence="19">
    <location>
        <position position="286"/>
    </location>
    <ligand>
        <name>phosphoenolpyruvate</name>
        <dbReference type="ChEBI" id="CHEBI:58702"/>
    </ligand>
</feature>
<dbReference type="GO" id="GO:0046872">
    <property type="term" value="F:metal ion binding"/>
    <property type="evidence" value="ECO:0007669"/>
    <property type="project" value="UniProtKB-KW"/>
</dbReference>
<dbReference type="InterPro" id="IPR008279">
    <property type="entry name" value="PEP-util_enz_mobile_dom"/>
</dbReference>
<evidence type="ECO:0000256" key="17">
    <source>
        <dbReference type="PIRNR" id="PIRNR000732"/>
    </source>
</evidence>
<evidence type="ECO:0000256" key="10">
    <source>
        <dbReference type="ARBA" id="ARBA00022597"/>
    </source>
</evidence>
<dbReference type="GO" id="GO:0009401">
    <property type="term" value="P:phosphoenolpyruvate-dependent sugar phosphotransferase system"/>
    <property type="evidence" value="ECO:0007669"/>
    <property type="project" value="UniProtKB-KW"/>
</dbReference>
<evidence type="ECO:0000256" key="2">
    <source>
        <dbReference type="ARBA" id="ARBA00001946"/>
    </source>
</evidence>
<evidence type="ECO:0000256" key="19">
    <source>
        <dbReference type="PIRSR" id="PIRSR000732-2"/>
    </source>
</evidence>
<dbReference type="NCBIfam" id="TIGR01417">
    <property type="entry name" value="PTS_I_fam"/>
    <property type="match status" value="1"/>
</dbReference>
<evidence type="ECO:0000256" key="5">
    <source>
        <dbReference type="ARBA" id="ARBA00007837"/>
    </source>
</evidence>
<dbReference type="EC" id="2.7.3.9" evidence="6 17"/>
<dbReference type="GO" id="GO:0016301">
    <property type="term" value="F:kinase activity"/>
    <property type="evidence" value="ECO:0007669"/>
    <property type="project" value="UniProtKB-KW"/>
</dbReference>
<evidence type="ECO:0000256" key="11">
    <source>
        <dbReference type="ARBA" id="ARBA00022679"/>
    </source>
</evidence>
<accession>A0A1G9HTX0</accession>
<keyword evidence="15 17" id="KW-0460">Magnesium</keyword>
<evidence type="ECO:0000313" key="25">
    <source>
        <dbReference type="EMBL" id="SDL16399.1"/>
    </source>
</evidence>
<dbReference type="InterPro" id="IPR050499">
    <property type="entry name" value="PEP-utilizing_PTS_enzyme"/>
</dbReference>
<keyword evidence="13 17" id="KW-0479">Metal-binding</keyword>
<dbReference type="Gene3D" id="1.10.274.10">
    <property type="entry name" value="PtsI, HPr-binding domain"/>
    <property type="match status" value="1"/>
</dbReference>
<dbReference type="AlphaFoldDB" id="A0A1G9HTX0"/>
<comment type="cofactor">
    <cofactor evidence="2 17 20">
        <name>Mg(2+)</name>
        <dbReference type="ChEBI" id="CHEBI:18420"/>
    </cofactor>
</comment>
<dbReference type="GO" id="GO:0005737">
    <property type="term" value="C:cytoplasm"/>
    <property type="evidence" value="ECO:0007669"/>
    <property type="project" value="UniProtKB-SubCell"/>
</dbReference>
<dbReference type="STRING" id="686624.SAMN04488242_0524"/>
<organism evidence="25 26">
    <name type="scientific">Tessaracoccus oleiagri</name>
    <dbReference type="NCBI Taxonomy" id="686624"/>
    <lineage>
        <taxon>Bacteria</taxon>
        <taxon>Bacillati</taxon>
        <taxon>Actinomycetota</taxon>
        <taxon>Actinomycetes</taxon>
        <taxon>Propionibacteriales</taxon>
        <taxon>Propionibacteriaceae</taxon>
        <taxon>Tessaracoccus</taxon>
    </lineage>
</organism>
<feature type="binding site" evidence="19">
    <location>
        <position position="445"/>
    </location>
    <ligand>
        <name>phosphoenolpyruvate</name>
        <dbReference type="ChEBI" id="CHEBI:58702"/>
    </ligand>
</feature>
<dbReference type="OrthoDB" id="9765468at2"/>
<evidence type="ECO:0000256" key="8">
    <source>
        <dbReference type="ARBA" id="ARBA00022448"/>
    </source>
</evidence>
<comment type="subcellular location">
    <subcellularLocation>
        <location evidence="4 17">Cytoplasm</location>
    </subcellularLocation>
</comment>
<dbReference type="Pfam" id="PF00391">
    <property type="entry name" value="PEP-utilizers"/>
    <property type="match status" value="1"/>
</dbReference>
<evidence type="ECO:0000256" key="1">
    <source>
        <dbReference type="ARBA" id="ARBA00000683"/>
    </source>
</evidence>
<keyword evidence="10 17" id="KW-0762">Sugar transport</keyword>
<evidence type="ECO:0000256" key="13">
    <source>
        <dbReference type="ARBA" id="ARBA00022723"/>
    </source>
</evidence>
<feature type="region of interest" description="Disordered" evidence="21">
    <location>
        <begin position="233"/>
        <end position="256"/>
    </location>
</feature>
<evidence type="ECO:0000256" key="14">
    <source>
        <dbReference type="ARBA" id="ARBA00022777"/>
    </source>
</evidence>
<feature type="active site" description="Tele-phosphohistidine intermediate" evidence="18">
    <location>
        <position position="185"/>
    </location>
</feature>
<dbReference type="PRINTS" id="PR01736">
    <property type="entry name" value="PHPHTRNFRASE"/>
</dbReference>
<evidence type="ECO:0000259" key="23">
    <source>
        <dbReference type="Pfam" id="PF02896"/>
    </source>
</evidence>
<dbReference type="InterPro" id="IPR008731">
    <property type="entry name" value="PTS_EIN"/>
</dbReference>
<feature type="domain" description="Phosphotransferase system enzyme I N-terminal" evidence="24">
    <location>
        <begin position="4"/>
        <end position="122"/>
    </location>
</feature>
<keyword evidence="11 17" id="KW-0808">Transferase</keyword>
<evidence type="ECO:0000256" key="12">
    <source>
        <dbReference type="ARBA" id="ARBA00022683"/>
    </source>
</evidence>
<evidence type="ECO:0000256" key="9">
    <source>
        <dbReference type="ARBA" id="ARBA00022490"/>
    </source>
</evidence>
<keyword evidence="26" id="KW-1185">Reference proteome</keyword>
<dbReference type="Gene3D" id="3.50.30.10">
    <property type="entry name" value="Phosphohistidine domain"/>
    <property type="match status" value="1"/>
</dbReference>
<evidence type="ECO:0000256" key="15">
    <source>
        <dbReference type="ARBA" id="ARBA00022842"/>
    </source>
</evidence>
<comment type="catalytic activity">
    <reaction evidence="1 17">
        <text>L-histidyl-[protein] + phosphoenolpyruvate = N(pros)-phospho-L-histidyl-[protein] + pyruvate</text>
        <dbReference type="Rhea" id="RHEA:23880"/>
        <dbReference type="Rhea" id="RHEA-COMP:9745"/>
        <dbReference type="Rhea" id="RHEA-COMP:9746"/>
        <dbReference type="ChEBI" id="CHEBI:15361"/>
        <dbReference type="ChEBI" id="CHEBI:29979"/>
        <dbReference type="ChEBI" id="CHEBI:58702"/>
        <dbReference type="ChEBI" id="CHEBI:64837"/>
        <dbReference type="EC" id="2.7.3.9"/>
    </reaction>
</comment>
<comment type="function">
    <text evidence="3 17">General (non sugar-specific) component of the phosphoenolpyruvate-dependent sugar phosphotransferase system (sugar PTS). This major carbohydrate active-transport system catalyzes the phosphorylation of incoming sugar substrates concomitantly with their translocation across the cell membrane. Enzyme I transfers the phosphoryl group from phosphoenolpyruvate (PEP) to the phosphoryl carrier protein (HPr).</text>
</comment>
<dbReference type="PANTHER" id="PTHR46244:SF3">
    <property type="entry name" value="PHOSPHOENOLPYRUVATE-PROTEIN PHOSPHOTRANSFERASE"/>
    <property type="match status" value="1"/>
</dbReference>
<dbReference type="Pfam" id="PF02896">
    <property type="entry name" value="PEP-utilizers_C"/>
    <property type="match status" value="1"/>
</dbReference>
<feature type="binding site" evidence="20">
    <location>
        <position position="435"/>
    </location>
    <ligand>
        <name>Mg(2+)</name>
        <dbReference type="ChEBI" id="CHEBI:18420"/>
    </ligand>
</feature>
<keyword evidence="8 17" id="KW-0813">Transport</keyword>
<evidence type="ECO:0000256" key="18">
    <source>
        <dbReference type="PIRSR" id="PIRSR000732-1"/>
    </source>
</evidence>
<dbReference type="SUPFAM" id="SSF51621">
    <property type="entry name" value="Phosphoenolpyruvate/pyruvate domain"/>
    <property type="match status" value="1"/>
</dbReference>